<organism evidence="1 2">
    <name type="scientific">Zalaria obscura</name>
    <dbReference type="NCBI Taxonomy" id="2024903"/>
    <lineage>
        <taxon>Eukaryota</taxon>
        <taxon>Fungi</taxon>
        <taxon>Dikarya</taxon>
        <taxon>Ascomycota</taxon>
        <taxon>Pezizomycotina</taxon>
        <taxon>Dothideomycetes</taxon>
        <taxon>Dothideomycetidae</taxon>
        <taxon>Dothideales</taxon>
        <taxon>Zalariaceae</taxon>
        <taxon>Zalaria</taxon>
    </lineage>
</organism>
<dbReference type="EMBL" id="JAMKPW020000026">
    <property type="protein sequence ID" value="KAK8204595.1"/>
    <property type="molecule type" value="Genomic_DNA"/>
</dbReference>
<accession>A0ACC3S9W4</accession>
<evidence type="ECO:0000313" key="1">
    <source>
        <dbReference type="EMBL" id="KAK8204595.1"/>
    </source>
</evidence>
<keyword evidence="2" id="KW-1185">Reference proteome</keyword>
<reference evidence="1" key="1">
    <citation type="submission" date="2024-02" db="EMBL/GenBank/DDBJ databases">
        <title>Metagenome Assembled Genome of Zalaria obscura JY119.</title>
        <authorList>
            <person name="Vighnesh L."/>
            <person name="Jagadeeshwari U."/>
            <person name="Venkata Ramana C."/>
            <person name="Sasikala C."/>
        </authorList>
    </citation>
    <scope>NUCLEOTIDE SEQUENCE</scope>
    <source>
        <strain evidence="1">JY119</strain>
    </source>
</reference>
<proteinExistence type="predicted"/>
<name>A0ACC3S9W4_9PEZI</name>
<gene>
    <name evidence="1" type="ORF">M8818_005033</name>
</gene>
<dbReference type="Proteomes" id="UP001320706">
    <property type="component" value="Unassembled WGS sequence"/>
</dbReference>
<evidence type="ECO:0000313" key="2">
    <source>
        <dbReference type="Proteomes" id="UP001320706"/>
    </source>
</evidence>
<sequence length="127" mass="14172">MFKQDARLRDVDSNIANTGRSSSRAAGAPGQIQPAMMGEERALMLDVSHAQPTQLQCNHPVILRAFDHEHKAGFGSSQGSDRRPLDHVKTECKAEDIQEISAALSIRDSIIWPRDRVAWTFEDDTCR</sequence>
<comment type="caution">
    <text evidence="1">The sequence shown here is derived from an EMBL/GenBank/DDBJ whole genome shotgun (WGS) entry which is preliminary data.</text>
</comment>
<protein>
    <submittedName>
        <fullName evidence="1">Uncharacterized protein</fullName>
    </submittedName>
</protein>